<evidence type="ECO:0000256" key="7">
    <source>
        <dbReference type="ARBA" id="ARBA00068441"/>
    </source>
</evidence>
<protein>
    <recommendedName>
        <fullName evidence="7 9">Malate synthase</fullName>
        <ecNumber evidence="2 9">2.3.3.9</ecNumber>
    </recommendedName>
</protein>
<evidence type="ECO:0000256" key="6">
    <source>
        <dbReference type="ARBA" id="ARBA00047918"/>
    </source>
</evidence>
<comment type="catalytic activity">
    <reaction evidence="6 9">
        <text>glyoxylate + acetyl-CoA + H2O = (S)-malate + CoA + H(+)</text>
        <dbReference type="Rhea" id="RHEA:18181"/>
        <dbReference type="ChEBI" id="CHEBI:15377"/>
        <dbReference type="ChEBI" id="CHEBI:15378"/>
        <dbReference type="ChEBI" id="CHEBI:15589"/>
        <dbReference type="ChEBI" id="CHEBI:36655"/>
        <dbReference type="ChEBI" id="CHEBI:57287"/>
        <dbReference type="ChEBI" id="CHEBI:57288"/>
        <dbReference type="EC" id="2.3.3.9"/>
    </reaction>
</comment>
<evidence type="ECO:0000256" key="4">
    <source>
        <dbReference type="ARBA" id="ARBA00022532"/>
    </source>
</evidence>
<evidence type="ECO:0000259" key="10">
    <source>
        <dbReference type="Pfam" id="PF01274"/>
    </source>
</evidence>
<dbReference type="EMBL" id="VIWT01000001">
    <property type="protein sequence ID" value="TWF96516.1"/>
    <property type="molecule type" value="Genomic_DNA"/>
</dbReference>
<dbReference type="Gene3D" id="3.20.20.360">
    <property type="entry name" value="Malate synthase, domain 3"/>
    <property type="match status" value="1"/>
</dbReference>
<dbReference type="PROSITE" id="PS00510">
    <property type="entry name" value="MALATE_SYNTHASE"/>
    <property type="match status" value="1"/>
</dbReference>
<dbReference type="PANTHER" id="PTHR42902:SF1">
    <property type="entry name" value="MALATE SYNTHASE 1-RELATED"/>
    <property type="match status" value="1"/>
</dbReference>
<dbReference type="FunFam" id="3.20.20.360:FF:000001">
    <property type="entry name" value="Malate synthase"/>
    <property type="match status" value="1"/>
</dbReference>
<dbReference type="InterPro" id="IPR006252">
    <property type="entry name" value="Malate_synthA"/>
</dbReference>
<keyword evidence="4 9" id="KW-0816">Tricarboxylic acid cycle</keyword>
<evidence type="ECO:0000259" key="11">
    <source>
        <dbReference type="Pfam" id="PF20656"/>
    </source>
</evidence>
<comment type="caution">
    <text evidence="13">The sequence shown here is derived from an EMBL/GenBank/DDBJ whole genome shotgun (WGS) entry which is preliminary data.</text>
</comment>
<evidence type="ECO:0000313" key="14">
    <source>
        <dbReference type="Proteomes" id="UP000317940"/>
    </source>
</evidence>
<comment type="similarity">
    <text evidence="1 9">Belongs to the malate synthase family.</text>
</comment>
<evidence type="ECO:0000313" key="13">
    <source>
        <dbReference type="EMBL" id="TWF96516.1"/>
    </source>
</evidence>
<dbReference type="InterPro" id="IPR011076">
    <property type="entry name" value="Malate_synth_sf"/>
</dbReference>
<evidence type="ECO:0000256" key="5">
    <source>
        <dbReference type="ARBA" id="ARBA00022679"/>
    </source>
</evidence>
<dbReference type="Proteomes" id="UP000317940">
    <property type="component" value="Unassembled WGS sequence"/>
</dbReference>
<feature type="domain" description="Malate synthase C-terminal" evidence="12">
    <location>
        <begin position="434"/>
        <end position="552"/>
    </location>
</feature>
<comment type="pathway">
    <text evidence="9">Carbohydrate metabolism; glyoxylate cycle; (S)-malate from isocitrate: step 2/2.</text>
</comment>
<dbReference type="Pfam" id="PF01274">
    <property type="entry name" value="MS_TIM-barrel"/>
    <property type="match status" value="1"/>
</dbReference>
<reference evidence="13 14" key="1">
    <citation type="submission" date="2019-06" db="EMBL/GenBank/DDBJ databases">
        <title>Sequencing the genomes of 1000 actinobacteria strains.</title>
        <authorList>
            <person name="Klenk H.-P."/>
        </authorList>
    </citation>
    <scope>NUCLEOTIDE SEQUENCE [LARGE SCALE GENOMIC DNA]</scope>
    <source>
        <strain evidence="13 14">DSM 44826</strain>
    </source>
</reference>
<dbReference type="EC" id="2.3.3.9" evidence="2 9"/>
<feature type="domain" description="Malate synthase TIM barrel" evidence="10">
    <location>
        <begin position="174"/>
        <end position="425"/>
    </location>
</feature>
<dbReference type="InterPro" id="IPR048356">
    <property type="entry name" value="MS_N"/>
</dbReference>
<evidence type="ECO:0000256" key="3">
    <source>
        <dbReference type="ARBA" id="ARBA00022435"/>
    </source>
</evidence>
<dbReference type="Pfam" id="PF20659">
    <property type="entry name" value="MS_C"/>
    <property type="match status" value="1"/>
</dbReference>
<dbReference type="GO" id="GO:0006097">
    <property type="term" value="P:glyoxylate cycle"/>
    <property type="evidence" value="ECO:0007669"/>
    <property type="project" value="UniProtKB-UniPathway"/>
</dbReference>
<dbReference type="SUPFAM" id="SSF51645">
    <property type="entry name" value="Malate synthase G"/>
    <property type="match status" value="1"/>
</dbReference>
<evidence type="ECO:0000256" key="8">
    <source>
        <dbReference type="PIRSR" id="PIRSR001363-1"/>
    </source>
</evidence>
<dbReference type="InterPro" id="IPR048355">
    <property type="entry name" value="MS_C"/>
</dbReference>
<feature type="active site" description="Proton donor" evidence="8">
    <location>
        <position position="467"/>
    </location>
</feature>
<dbReference type="PANTHER" id="PTHR42902">
    <property type="entry name" value="MALATE SYNTHASE"/>
    <property type="match status" value="1"/>
</dbReference>
<feature type="active site" description="Proton acceptor" evidence="8">
    <location>
        <position position="178"/>
    </location>
</feature>
<evidence type="ECO:0000256" key="9">
    <source>
        <dbReference type="RuleBase" id="RU000555"/>
    </source>
</evidence>
<dbReference type="RefSeq" id="WP_145902862.1">
    <property type="nucleotide sequence ID" value="NZ_BAAAMZ010000004.1"/>
</dbReference>
<organism evidence="13 14">
    <name type="scientific">Kitasatospora viridis</name>
    <dbReference type="NCBI Taxonomy" id="281105"/>
    <lineage>
        <taxon>Bacteria</taxon>
        <taxon>Bacillati</taxon>
        <taxon>Actinomycetota</taxon>
        <taxon>Actinomycetes</taxon>
        <taxon>Kitasatosporales</taxon>
        <taxon>Streptomycetaceae</taxon>
        <taxon>Kitasatospora</taxon>
    </lineage>
</organism>
<dbReference type="CDD" id="cd00727">
    <property type="entry name" value="malate_synt_A"/>
    <property type="match status" value="1"/>
</dbReference>
<evidence type="ECO:0000256" key="2">
    <source>
        <dbReference type="ARBA" id="ARBA00012636"/>
    </source>
</evidence>
<name>A0A561UAX7_9ACTN</name>
<evidence type="ECO:0000259" key="12">
    <source>
        <dbReference type="Pfam" id="PF20659"/>
    </source>
</evidence>
<dbReference type="UniPathway" id="UPA00703">
    <property type="reaction ID" value="UER00720"/>
</dbReference>
<dbReference type="PIRSF" id="PIRSF001363">
    <property type="entry name" value="Malate_synth"/>
    <property type="match status" value="1"/>
</dbReference>
<feature type="domain" description="Malate synthase N-terminal" evidence="11">
    <location>
        <begin position="21"/>
        <end position="81"/>
    </location>
</feature>
<dbReference type="Pfam" id="PF20656">
    <property type="entry name" value="MS_N"/>
    <property type="match status" value="1"/>
</dbReference>
<dbReference type="InterPro" id="IPR044856">
    <property type="entry name" value="Malate_synth_C_sf"/>
</dbReference>
<dbReference type="NCBIfam" id="TIGR01344">
    <property type="entry name" value="malate_syn_A"/>
    <property type="match status" value="1"/>
</dbReference>
<dbReference type="GO" id="GO:0004474">
    <property type="term" value="F:malate synthase activity"/>
    <property type="evidence" value="ECO:0007669"/>
    <property type="project" value="UniProtKB-EC"/>
</dbReference>
<dbReference type="InterPro" id="IPR019830">
    <property type="entry name" value="Malate_synthase_CS"/>
</dbReference>
<accession>A0A561UAX7</accession>
<keyword evidence="5 9" id="KW-0808">Transferase</keyword>
<proteinExistence type="inferred from homology"/>
<dbReference type="GO" id="GO:0005737">
    <property type="term" value="C:cytoplasm"/>
    <property type="evidence" value="ECO:0007669"/>
    <property type="project" value="TreeGrafter"/>
</dbReference>
<keyword evidence="3 9" id="KW-0329">Glyoxylate bypass</keyword>
<dbReference type="Gene3D" id="1.20.1220.12">
    <property type="entry name" value="Malate synthase, domain III"/>
    <property type="match status" value="1"/>
</dbReference>
<dbReference type="InterPro" id="IPR001465">
    <property type="entry name" value="Malate_synthase_TIM"/>
</dbReference>
<dbReference type="InterPro" id="IPR046363">
    <property type="entry name" value="MS_N_TIM-barrel_dom"/>
</dbReference>
<dbReference type="OrthoDB" id="9768429at2"/>
<dbReference type="AlphaFoldDB" id="A0A561UAX7"/>
<dbReference type="FunFam" id="1.20.1220.12:FF:000001">
    <property type="entry name" value="Malate synthase"/>
    <property type="match status" value="1"/>
</dbReference>
<sequence>MAADQEAVGPDPVVTVAAPVVTVAGPRVPRAEEVLTPEAVRFVIGLHRAFEGRRQELLARRKTRRTEIAQAGTLDFLPETAAVRAGDWKVAPAPRALQDRRVEITGPTDRKMVINALNSGAKVWLADFEDATSPTWHAVVSGQVNLIDAFEGRIDFTSEQGKAYTLKPAEQLATVVVRPRGWHLDENHLLVDGVPVAGALFDFGLYFFHNAARLLAKGESDPNSGPYFYLPKTESHLEARLWNEVFTHAQRELGIPHGTIRATVLIETIMAAFEMDEILYELRDHAAGLNAGRWDYLFSIVKNFRDAGERYILPDRNSVGMTSPFMAAYARLLVQTCHKRGAHAIGGMAAFIPSRKDPEVNAAALEKVKADKDREAGGGFDGSWVAHPDLVPVARASFDAVLGERPNQKDNPGSDDQVTAAQLLDVAGAGGHCTEAGLQNAVAVGLRYCEAWLRGLGAVGIFNMMEDAATAEISRSQIWQWIHNGVVLADTGEKATAELTRRLIAEELDTVRAELGDGVFAAGRWAEARELFEQVALAEEFADFLTLPGYALLG</sequence>
<gene>
    <name evidence="13" type="ORF">FHX73_11288</name>
</gene>
<evidence type="ECO:0000256" key="1">
    <source>
        <dbReference type="ARBA" id="ARBA00006394"/>
    </source>
</evidence>
<keyword evidence="14" id="KW-1185">Reference proteome</keyword>
<dbReference type="GO" id="GO:0006099">
    <property type="term" value="P:tricarboxylic acid cycle"/>
    <property type="evidence" value="ECO:0007669"/>
    <property type="project" value="UniProtKB-KW"/>
</dbReference>